<keyword evidence="1" id="KW-0732">Signal</keyword>
<dbReference type="Pfam" id="PF17957">
    <property type="entry name" value="Big_7"/>
    <property type="match status" value="1"/>
</dbReference>
<dbReference type="RefSeq" id="WP_344926097.1">
    <property type="nucleotide sequence ID" value="NZ_BAABCW010000004.1"/>
</dbReference>
<name>A0ABP7XFU9_9FLAO</name>
<evidence type="ECO:0000256" key="1">
    <source>
        <dbReference type="ARBA" id="ARBA00022729"/>
    </source>
</evidence>
<dbReference type="EMBL" id="BAABCW010000004">
    <property type="protein sequence ID" value="GAA4115015.1"/>
    <property type="molecule type" value="Genomic_DNA"/>
</dbReference>
<feature type="region of interest" description="Disordered" evidence="2">
    <location>
        <begin position="278"/>
        <end position="301"/>
    </location>
</feature>
<reference evidence="5" key="1">
    <citation type="journal article" date="2019" name="Int. J. Syst. Evol. Microbiol.">
        <title>The Global Catalogue of Microorganisms (GCM) 10K type strain sequencing project: providing services to taxonomists for standard genome sequencing and annotation.</title>
        <authorList>
            <consortium name="The Broad Institute Genomics Platform"/>
            <consortium name="The Broad Institute Genome Sequencing Center for Infectious Disease"/>
            <person name="Wu L."/>
            <person name="Ma J."/>
        </authorList>
    </citation>
    <scope>NUCLEOTIDE SEQUENCE [LARGE SCALE GENOMIC DNA]</scope>
    <source>
        <strain evidence="5">JCM 17106</strain>
    </source>
</reference>
<evidence type="ECO:0000256" key="2">
    <source>
        <dbReference type="SAM" id="MobiDB-lite"/>
    </source>
</evidence>
<gene>
    <name evidence="4" type="ORF">GCM10022393_14930</name>
</gene>
<accession>A0ABP7XFU9</accession>
<proteinExistence type="predicted"/>
<dbReference type="Gene3D" id="2.60.40.10">
    <property type="entry name" value="Immunoglobulins"/>
    <property type="match status" value="1"/>
</dbReference>
<dbReference type="InterPro" id="IPR013783">
    <property type="entry name" value="Ig-like_fold"/>
</dbReference>
<feature type="domain" description="Secretion system C-terminal sorting" evidence="3">
    <location>
        <begin position="531"/>
        <end position="596"/>
    </location>
</feature>
<organism evidence="4 5">
    <name type="scientific">Aquimarina addita</name>
    <dbReference type="NCBI Taxonomy" id="870485"/>
    <lineage>
        <taxon>Bacteria</taxon>
        <taxon>Pseudomonadati</taxon>
        <taxon>Bacteroidota</taxon>
        <taxon>Flavobacteriia</taxon>
        <taxon>Flavobacteriales</taxon>
        <taxon>Flavobacteriaceae</taxon>
        <taxon>Aquimarina</taxon>
    </lineage>
</organism>
<dbReference type="Pfam" id="PF18962">
    <property type="entry name" value="Por_Secre_tail"/>
    <property type="match status" value="1"/>
</dbReference>
<dbReference type="InterPro" id="IPR026444">
    <property type="entry name" value="Secre_tail"/>
</dbReference>
<evidence type="ECO:0000313" key="4">
    <source>
        <dbReference type="EMBL" id="GAA4115015.1"/>
    </source>
</evidence>
<dbReference type="NCBIfam" id="TIGR04183">
    <property type="entry name" value="Por_Secre_tail"/>
    <property type="match status" value="1"/>
</dbReference>
<evidence type="ECO:0000313" key="5">
    <source>
        <dbReference type="Proteomes" id="UP001500459"/>
    </source>
</evidence>
<sequence length="603" mass="67165">MKKHEIKKIAFLITFLLVGMYTHSQVLWYGDPDNNVTSSFRRFDSGNAGDDCSNQSNNSSTATTTFDSEYGKVWEVRKPKGQKRGEFARTTGTINNYVPKDGDVLYYGWRWKINSTPNITSGIAVWQWKTDAGNQNNTQNYPLNMGYENGNISLNAWGPCYPSWNSCSGSISKRKTTLWNQSIPENTWVSFVIKIKLSRNEDVGYIEFWYNGEKQTLINSEFQEYKVTLSSDGKRAYHKTFDGTVVYPKWGSYNANACNFDVSTYYDEMRIATTLAAATPSGTSSDPNKPPTVALTNPSQNNQTFTLGETITLRADAADPDGDVDRVNFKINGSYYKLDKTSPYSVTWTPTEAGTYTIGARAFEEGQEGLSTEVIRTIIVTTDTNNNTSCSYGTPIASGIGAMDKISYSNTYVVGNGGPNLSNIKEFSINWNPQYNGLYQFAFNTKNGTPDWYIDYKNSMSYQLKNAKPEVTLSNTGIANLDGSYWVTKNGNDFIMVSKTKGFSIYFSNSSSTPACNKAFDNSKSLENIMLYPNPVHTNHLTIQGVNIKNTIIEIVDIQGKVITTIHPETTTTLIDVSNLETGLYIASIKASDSKKSILFAKK</sequence>
<comment type="caution">
    <text evidence="4">The sequence shown here is derived from an EMBL/GenBank/DDBJ whole genome shotgun (WGS) entry which is preliminary data.</text>
</comment>
<evidence type="ECO:0000259" key="3">
    <source>
        <dbReference type="Pfam" id="PF18962"/>
    </source>
</evidence>
<dbReference type="Proteomes" id="UP001500459">
    <property type="component" value="Unassembled WGS sequence"/>
</dbReference>
<protein>
    <recommendedName>
        <fullName evidence="3">Secretion system C-terminal sorting domain-containing protein</fullName>
    </recommendedName>
</protein>
<keyword evidence="5" id="KW-1185">Reference proteome</keyword>